<organism evidence="1">
    <name type="scientific">viral metagenome</name>
    <dbReference type="NCBI Taxonomy" id="1070528"/>
    <lineage>
        <taxon>unclassified sequences</taxon>
        <taxon>metagenomes</taxon>
        <taxon>organismal metagenomes</taxon>
    </lineage>
</organism>
<dbReference type="AlphaFoldDB" id="A0A6C0JZ22"/>
<name>A0A6C0JZ22_9ZZZZ</name>
<dbReference type="EMBL" id="MN740741">
    <property type="protein sequence ID" value="QHU09657.1"/>
    <property type="molecule type" value="Genomic_DNA"/>
</dbReference>
<evidence type="ECO:0000313" key="1">
    <source>
        <dbReference type="EMBL" id="QHU09657.1"/>
    </source>
</evidence>
<accession>A0A6C0JZ22</accession>
<evidence type="ECO:0008006" key="2">
    <source>
        <dbReference type="Google" id="ProtNLM"/>
    </source>
</evidence>
<reference evidence="1" key="1">
    <citation type="journal article" date="2020" name="Nature">
        <title>Giant virus diversity and host interactions through global metagenomics.</title>
        <authorList>
            <person name="Schulz F."/>
            <person name="Roux S."/>
            <person name="Paez-Espino D."/>
            <person name="Jungbluth S."/>
            <person name="Walsh D.A."/>
            <person name="Denef V.J."/>
            <person name="McMahon K.D."/>
            <person name="Konstantinidis K.T."/>
            <person name="Eloe-Fadrosh E.A."/>
            <person name="Kyrpides N.C."/>
            <person name="Woyke T."/>
        </authorList>
    </citation>
    <scope>NUCLEOTIDE SEQUENCE</scope>
    <source>
        <strain evidence="1">GVMAG-S-1101164-105</strain>
    </source>
</reference>
<proteinExistence type="predicted"/>
<protein>
    <recommendedName>
        <fullName evidence="2">Cupin-like domain-containing protein</fullName>
    </recommendedName>
</protein>
<sequence>MIVQIFLFICICFLIAVCFYKQHRSTIELLQVEYAGSQDTLKDLAQERQPLIIRGTPIPTSITIDKLSKINRLDGFPLADSKAVLMNYRTTPDKTLPEYQQSGLPLLTSEQSMKLAKELALDTWVNHTLQDMINDMAGIFTVAHRNTIKVILGGKGMERALSIYTIIMPVEGKYVLSIVNKKSETFLPSNWRHRYARTLTINDSPMVGEIQYIDVILRPGTLICIPSHCIYNLEPDNSAEFHSSLLIEVDSPISNFTKFLEDL</sequence>